<comment type="caution">
    <text evidence="5">The sequence shown here is derived from an EMBL/GenBank/DDBJ whole genome shotgun (WGS) entry which is preliminary data.</text>
</comment>
<dbReference type="GO" id="GO:0004177">
    <property type="term" value="F:aminopeptidase activity"/>
    <property type="evidence" value="ECO:0007669"/>
    <property type="project" value="UniProtKB-KW"/>
</dbReference>
<dbReference type="Gene3D" id="3.40.350.10">
    <property type="entry name" value="Creatinase/prolidase N-terminal domain"/>
    <property type="match status" value="1"/>
</dbReference>
<proteinExistence type="predicted"/>
<dbReference type="SUPFAM" id="SSF55920">
    <property type="entry name" value="Creatinase/aminopeptidase"/>
    <property type="match status" value="1"/>
</dbReference>
<feature type="domain" description="Creatinase N-terminal" evidence="4">
    <location>
        <begin position="8"/>
        <end position="128"/>
    </location>
</feature>
<evidence type="ECO:0000259" key="4">
    <source>
        <dbReference type="Pfam" id="PF01321"/>
    </source>
</evidence>
<keyword evidence="2" id="KW-0378">Hydrolase</keyword>
<keyword evidence="5" id="KW-0645">Protease</keyword>
<dbReference type="Pfam" id="PF01321">
    <property type="entry name" value="Creatinase_N"/>
    <property type="match status" value="1"/>
</dbReference>
<dbReference type="InterPro" id="IPR029149">
    <property type="entry name" value="Creatin/AminoP/Spt16_N"/>
</dbReference>
<dbReference type="CDD" id="cd01092">
    <property type="entry name" value="APP-like"/>
    <property type="match status" value="1"/>
</dbReference>
<evidence type="ECO:0000256" key="1">
    <source>
        <dbReference type="ARBA" id="ARBA00022723"/>
    </source>
</evidence>
<accession>A0A9D1EJ84</accession>
<dbReference type="InterPro" id="IPR000587">
    <property type="entry name" value="Creatinase_N"/>
</dbReference>
<dbReference type="InterPro" id="IPR050659">
    <property type="entry name" value="Peptidase_M24B"/>
</dbReference>
<dbReference type="Gene3D" id="3.90.230.10">
    <property type="entry name" value="Creatinase/methionine aminopeptidase superfamily"/>
    <property type="match status" value="1"/>
</dbReference>
<evidence type="ECO:0000256" key="2">
    <source>
        <dbReference type="ARBA" id="ARBA00022801"/>
    </source>
</evidence>
<dbReference type="Pfam" id="PF00557">
    <property type="entry name" value="Peptidase_M24"/>
    <property type="match status" value="1"/>
</dbReference>
<dbReference type="SUPFAM" id="SSF53092">
    <property type="entry name" value="Creatinase/prolidase N-terminal domain"/>
    <property type="match status" value="1"/>
</dbReference>
<keyword evidence="1" id="KW-0479">Metal-binding</keyword>
<reference evidence="5" key="2">
    <citation type="journal article" date="2021" name="PeerJ">
        <title>Extensive microbial diversity within the chicken gut microbiome revealed by metagenomics and culture.</title>
        <authorList>
            <person name="Gilroy R."/>
            <person name="Ravi A."/>
            <person name="Getino M."/>
            <person name="Pursley I."/>
            <person name="Horton D.L."/>
            <person name="Alikhan N.F."/>
            <person name="Baker D."/>
            <person name="Gharbi K."/>
            <person name="Hall N."/>
            <person name="Watson M."/>
            <person name="Adriaenssens E.M."/>
            <person name="Foster-Nyarko E."/>
            <person name="Jarju S."/>
            <person name="Secka A."/>
            <person name="Antonio M."/>
            <person name="Oren A."/>
            <person name="Chaudhuri R.R."/>
            <person name="La Ragione R."/>
            <person name="Hildebrand F."/>
            <person name="Pallen M.J."/>
        </authorList>
    </citation>
    <scope>NUCLEOTIDE SEQUENCE</scope>
    <source>
        <strain evidence="5">ChiSxjej1B13-7041</strain>
    </source>
</reference>
<dbReference type="InterPro" id="IPR036005">
    <property type="entry name" value="Creatinase/aminopeptidase-like"/>
</dbReference>
<dbReference type="InterPro" id="IPR001714">
    <property type="entry name" value="Pept_M24_MAP"/>
</dbReference>
<keyword evidence="5" id="KW-0031">Aminopeptidase</keyword>
<evidence type="ECO:0000313" key="5">
    <source>
        <dbReference type="EMBL" id="HIR92972.1"/>
    </source>
</evidence>
<dbReference type="PRINTS" id="PR00599">
    <property type="entry name" value="MAPEPTIDASE"/>
</dbReference>
<dbReference type="GO" id="GO:0008235">
    <property type="term" value="F:metalloexopeptidase activity"/>
    <property type="evidence" value="ECO:0007669"/>
    <property type="project" value="UniProtKB-ARBA"/>
</dbReference>
<feature type="domain" description="Peptidase M24" evidence="3">
    <location>
        <begin position="136"/>
        <end position="338"/>
    </location>
</feature>
<dbReference type="PROSITE" id="PS00491">
    <property type="entry name" value="PROLINE_PEPTIDASE"/>
    <property type="match status" value="1"/>
</dbReference>
<dbReference type="AlphaFoldDB" id="A0A9D1EJ84"/>
<dbReference type="PANTHER" id="PTHR46112:SF3">
    <property type="entry name" value="AMINOPEPTIDASE YPDF"/>
    <property type="match status" value="1"/>
</dbReference>
<name>A0A9D1EJ84_9FIRM</name>
<dbReference type="PANTHER" id="PTHR46112">
    <property type="entry name" value="AMINOPEPTIDASE"/>
    <property type="match status" value="1"/>
</dbReference>
<gene>
    <name evidence="5" type="ORF">IAB98_06100</name>
</gene>
<sequence>MRELEVKGLLEKAEVEAVLVTDPYNMRYLSGFSGGEGALLLTDRKKVLITDSRYTEAAGRETDFLVLEESRSNPRGKLLAQLAEEYRVSRMGFEDASVTYQEYEKLRKTLPEQELIPLGGLLDSLRAVKTEEELKLIRRAESIGDLAFAKILEVLKPGISELEVAAELEYQMKRAGAEGLSFDTIVASGLHSSMPHAVPTEKKLEPGDFVTMDFGCRYQGYCSDMTRTVVIGKASQEQKKIYQTVLEAQRLALDQLSAGKTGRQVDAVARGHIAEAGYGKYFGHGLGHSLGLFIHEEPRLSPGDDTLLLPGMVETVEPGIYVPGFGGVRIEDLALVKEGGCENYTGSPKELIEL</sequence>
<dbReference type="EMBL" id="DVHU01000057">
    <property type="protein sequence ID" value="HIR92972.1"/>
    <property type="molecule type" value="Genomic_DNA"/>
</dbReference>
<organism evidence="5 6">
    <name type="scientific">Candidatus Egerieimonas intestinavium</name>
    <dbReference type="NCBI Taxonomy" id="2840777"/>
    <lineage>
        <taxon>Bacteria</taxon>
        <taxon>Bacillati</taxon>
        <taxon>Bacillota</taxon>
        <taxon>Clostridia</taxon>
        <taxon>Lachnospirales</taxon>
        <taxon>Lachnospiraceae</taxon>
        <taxon>Lachnospiraceae incertae sedis</taxon>
        <taxon>Candidatus Egerieimonas</taxon>
    </lineage>
</organism>
<dbReference type="InterPro" id="IPR000994">
    <property type="entry name" value="Pept_M24"/>
</dbReference>
<dbReference type="InterPro" id="IPR001131">
    <property type="entry name" value="Peptidase_M24B_aminopep-P_CS"/>
</dbReference>
<protein>
    <submittedName>
        <fullName evidence="5">Aminopeptidase P family protein</fullName>
    </submittedName>
</protein>
<dbReference type="Proteomes" id="UP000886841">
    <property type="component" value="Unassembled WGS sequence"/>
</dbReference>
<dbReference type="GO" id="GO:0046872">
    <property type="term" value="F:metal ion binding"/>
    <property type="evidence" value="ECO:0007669"/>
    <property type="project" value="UniProtKB-KW"/>
</dbReference>
<evidence type="ECO:0000313" key="6">
    <source>
        <dbReference type="Proteomes" id="UP000886841"/>
    </source>
</evidence>
<reference evidence="5" key="1">
    <citation type="submission" date="2020-10" db="EMBL/GenBank/DDBJ databases">
        <authorList>
            <person name="Gilroy R."/>
        </authorList>
    </citation>
    <scope>NUCLEOTIDE SEQUENCE</scope>
    <source>
        <strain evidence="5">ChiSxjej1B13-7041</strain>
    </source>
</reference>
<evidence type="ECO:0000259" key="3">
    <source>
        <dbReference type="Pfam" id="PF00557"/>
    </source>
</evidence>